<organism evidence="1 2">
    <name type="scientific">Hypsibius exemplaris</name>
    <name type="common">Freshwater tardigrade</name>
    <dbReference type="NCBI Taxonomy" id="2072580"/>
    <lineage>
        <taxon>Eukaryota</taxon>
        <taxon>Metazoa</taxon>
        <taxon>Ecdysozoa</taxon>
        <taxon>Tardigrada</taxon>
        <taxon>Eutardigrada</taxon>
        <taxon>Parachela</taxon>
        <taxon>Hypsibioidea</taxon>
        <taxon>Hypsibiidae</taxon>
        <taxon>Hypsibius</taxon>
    </lineage>
</organism>
<evidence type="ECO:0000313" key="1">
    <source>
        <dbReference type="EMBL" id="OQV18576.1"/>
    </source>
</evidence>
<dbReference type="Proteomes" id="UP000192578">
    <property type="component" value="Unassembled WGS sequence"/>
</dbReference>
<sequence length="121" mass="13245">MTIAVTQAASDISSTQAPTLPTVQSVNVTFPPSIAAPATTTASPKGRPPDFELCDVSFCQQPHRRNEPNGYFTVSECTRAFCVCQYGMNTKRFCPYGAYYEDRRESTPCPVGCIPKVLIRS</sequence>
<evidence type="ECO:0008006" key="3">
    <source>
        <dbReference type="Google" id="ProtNLM"/>
    </source>
</evidence>
<dbReference type="AlphaFoldDB" id="A0A1W0WTQ4"/>
<proteinExistence type="predicted"/>
<gene>
    <name evidence="1" type="ORF">BV898_07402</name>
</gene>
<protein>
    <recommendedName>
        <fullName evidence="3">Chitin-binding type-2 domain-containing protein</fullName>
    </recommendedName>
</protein>
<comment type="caution">
    <text evidence="1">The sequence shown here is derived from an EMBL/GenBank/DDBJ whole genome shotgun (WGS) entry which is preliminary data.</text>
</comment>
<reference evidence="2" key="1">
    <citation type="submission" date="2017-01" db="EMBL/GenBank/DDBJ databases">
        <title>Comparative genomics of anhydrobiosis in the tardigrade Hypsibius dujardini.</title>
        <authorList>
            <person name="Yoshida Y."/>
            <person name="Koutsovoulos G."/>
            <person name="Laetsch D."/>
            <person name="Stevens L."/>
            <person name="Kumar S."/>
            <person name="Horikawa D."/>
            <person name="Ishino K."/>
            <person name="Komine S."/>
            <person name="Tomita M."/>
            <person name="Blaxter M."/>
            <person name="Arakawa K."/>
        </authorList>
    </citation>
    <scope>NUCLEOTIDE SEQUENCE [LARGE SCALE GENOMIC DNA]</scope>
    <source>
        <strain evidence="2">Z151</strain>
    </source>
</reference>
<name>A0A1W0WTQ4_HYPEX</name>
<keyword evidence="2" id="KW-1185">Reference proteome</keyword>
<accession>A0A1W0WTQ4</accession>
<dbReference type="EMBL" id="MTYJ01000048">
    <property type="protein sequence ID" value="OQV18576.1"/>
    <property type="molecule type" value="Genomic_DNA"/>
</dbReference>
<evidence type="ECO:0000313" key="2">
    <source>
        <dbReference type="Proteomes" id="UP000192578"/>
    </source>
</evidence>